<evidence type="ECO:0000313" key="8">
    <source>
        <dbReference type="EMBL" id="OAH31655.1"/>
    </source>
</evidence>
<feature type="compositionally biased region" description="Polar residues" evidence="5">
    <location>
        <begin position="10"/>
        <end position="21"/>
    </location>
</feature>
<evidence type="ECO:0000256" key="6">
    <source>
        <dbReference type="SAM" id="Phobius"/>
    </source>
</evidence>
<dbReference type="InterPro" id="IPR020846">
    <property type="entry name" value="MFS_dom"/>
</dbReference>
<evidence type="ECO:0000256" key="2">
    <source>
        <dbReference type="ARBA" id="ARBA00022692"/>
    </source>
</evidence>
<dbReference type="Gene3D" id="1.20.1250.20">
    <property type="entry name" value="MFS general substrate transporter like domains"/>
    <property type="match status" value="2"/>
</dbReference>
<dbReference type="GO" id="GO:0022857">
    <property type="term" value="F:transmembrane transporter activity"/>
    <property type="evidence" value="ECO:0007669"/>
    <property type="project" value="InterPro"/>
</dbReference>
<keyword evidence="2 6" id="KW-0812">Transmembrane</keyword>
<feature type="transmembrane region" description="Helical" evidence="6">
    <location>
        <begin position="348"/>
        <end position="371"/>
    </location>
</feature>
<protein>
    <submittedName>
        <fullName evidence="8">MFS transporter</fullName>
    </submittedName>
</protein>
<accession>A0A177IUB5</accession>
<dbReference type="PANTHER" id="PTHR43129:SF1">
    <property type="entry name" value="FOSMIDOMYCIN RESISTANCE PROTEIN"/>
    <property type="match status" value="1"/>
</dbReference>
<evidence type="ECO:0000256" key="1">
    <source>
        <dbReference type="ARBA" id="ARBA00004651"/>
    </source>
</evidence>
<dbReference type="AlphaFoldDB" id="A0A177IUB5"/>
<feature type="transmembrane region" description="Helical" evidence="6">
    <location>
        <begin position="118"/>
        <end position="135"/>
    </location>
</feature>
<evidence type="ECO:0000256" key="3">
    <source>
        <dbReference type="ARBA" id="ARBA00022989"/>
    </source>
</evidence>
<dbReference type="GO" id="GO:0005886">
    <property type="term" value="C:plasma membrane"/>
    <property type="evidence" value="ECO:0007669"/>
    <property type="project" value="UniProtKB-SubCell"/>
</dbReference>
<feature type="transmembrane region" description="Helical" evidence="6">
    <location>
        <begin position="295"/>
        <end position="328"/>
    </location>
</feature>
<evidence type="ECO:0000256" key="5">
    <source>
        <dbReference type="SAM" id="MobiDB-lite"/>
    </source>
</evidence>
<keyword evidence="3 6" id="KW-1133">Transmembrane helix</keyword>
<feature type="domain" description="Major facilitator superfamily (MFS) profile" evidence="7">
    <location>
        <begin position="31"/>
        <end position="402"/>
    </location>
</feature>
<feature type="transmembrane region" description="Helical" evidence="6">
    <location>
        <begin position="264"/>
        <end position="283"/>
    </location>
</feature>
<feature type="transmembrane region" description="Helical" evidence="6">
    <location>
        <begin position="378"/>
        <end position="397"/>
    </location>
</feature>
<dbReference type="SUPFAM" id="SSF103473">
    <property type="entry name" value="MFS general substrate transporter"/>
    <property type="match status" value="1"/>
</dbReference>
<feature type="transmembrane region" description="Helical" evidence="6">
    <location>
        <begin position="226"/>
        <end position="252"/>
    </location>
</feature>
<sequence length="409" mass="43287">MMEAMGSAAIKQTSRKTSTQRSPEETTARRGTLLIAYGHTTVDFSQGAIAALMPFLVLQGGYSYSAAAGVMLTFSLVSSIIQPVLGIMGDKWRMRWLIPVSVFLSGAGIAAIGLVDSYWAVALLASAAGIGVAAFHPASASRAREVSGGDHVLMSWYSLGGNFGFALGPAIVAITIGVFGLGATPLLMIPALTGTIAVLVLNKYGAAQPATKAGVDTNRRDDWVSFGRMSIAILCRSIVFVGIGTFIVLFMHEYRGVQEDFANASLFIFYITGAFGTAIGGHLARRWNRTTLLRWSYLLSIPLLAGMFLIPGPIAWVFIVLVALTLYVPFSLQVTLGQDYLPQHMSTASGVTLGLAVSVGGVATPLIGALADRVGLEYALLPLIALPAVAFIALWGLQDPSTRLVEVRN</sequence>
<dbReference type="PROSITE" id="PS50850">
    <property type="entry name" value="MFS"/>
    <property type="match status" value="1"/>
</dbReference>
<dbReference type="InterPro" id="IPR036259">
    <property type="entry name" value="MFS_trans_sf"/>
</dbReference>
<reference evidence="9" key="1">
    <citation type="submission" date="2016-02" db="EMBL/GenBank/DDBJ databases">
        <authorList>
            <person name="Kaur G."/>
            <person name="Nair G.R."/>
            <person name="Mayilraj S."/>
        </authorList>
    </citation>
    <scope>NUCLEOTIDE SEQUENCE [LARGE SCALE GENOMIC DNA]</scope>
    <source>
        <strain evidence="9">GA-15</strain>
    </source>
</reference>
<dbReference type="InterPro" id="IPR011701">
    <property type="entry name" value="MFS"/>
</dbReference>
<dbReference type="Proteomes" id="UP000076947">
    <property type="component" value="Unassembled WGS sequence"/>
</dbReference>
<name>A0A177IUB5_9CORY</name>
<feature type="transmembrane region" description="Helical" evidence="6">
    <location>
        <begin position="187"/>
        <end position="205"/>
    </location>
</feature>
<dbReference type="Pfam" id="PF07690">
    <property type="entry name" value="MFS_1"/>
    <property type="match status" value="1"/>
</dbReference>
<evidence type="ECO:0000256" key="4">
    <source>
        <dbReference type="ARBA" id="ARBA00023136"/>
    </source>
</evidence>
<evidence type="ECO:0000259" key="7">
    <source>
        <dbReference type="PROSITE" id="PS50850"/>
    </source>
</evidence>
<comment type="caution">
    <text evidence="8">The sequence shown here is derived from an EMBL/GenBank/DDBJ whole genome shotgun (WGS) entry which is preliminary data.</text>
</comment>
<dbReference type="PANTHER" id="PTHR43129">
    <property type="entry name" value="FOSMIDOMYCIN RESISTANCE PROTEIN"/>
    <property type="match status" value="1"/>
</dbReference>
<dbReference type="CDD" id="cd17478">
    <property type="entry name" value="MFS_FsR"/>
    <property type="match status" value="1"/>
</dbReference>
<comment type="subcellular location">
    <subcellularLocation>
        <location evidence="1">Cell membrane</location>
        <topology evidence="1">Multi-pass membrane protein</topology>
    </subcellularLocation>
</comment>
<feature type="transmembrane region" description="Helical" evidence="6">
    <location>
        <begin position="62"/>
        <end position="84"/>
    </location>
</feature>
<dbReference type="EMBL" id="LSTQ01000004">
    <property type="protein sequence ID" value="OAH31655.1"/>
    <property type="molecule type" value="Genomic_DNA"/>
</dbReference>
<evidence type="ECO:0000313" key="9">
    <source>
        <dbReference type="Proteomes" id="UP000076947"/>
    </source>
</evidence>
<gene>
    <name evidence="8" type="ORF">AYJ05_08855</name>
</gene>
<feature type="transmembrane region" description="Helical" evidence="6">
    <location>
        <begin position="156"/>
        <end position="181"/>
    </location>
</feature>
<dbReference type="STRING" id="1705.CA21670_07880"/>
<feature type="region of interest" description="Disordered" evidence="5">
    <location>
        <begin position="1"/>
        <end position="27"/>
    </location>
</feature>
<feature type="transmembrane region" description="Helical" evidence="6">
    <location>
        <begin position="96"/>
        <end position="112"/>
    </location>
</feature>
<keyword evidence="9" id="KW-1185">Reference proteome</keyword>
<proteinExistence type="predicted"/>
<keyword evidence="4 6" id="KW-0472">Membrane</keyword>
<organism evidence="8 9">
    <name type="scientific">Corynebacterium stationis</name>
    <dbReference type="NCBI Taxonomy" id="1705"/>
    <lineage>
        <taxon>Bacteria</taxon>
        <taxon>Bacillati</taxon>
        <taxon>Actinomycetota</taxon>
        <taxon>Actinomycetes</taxon>
        <taxon>Mycobacteriales</taxon>
        <taxon>Corynebacteriaceae</taxon>
        <taxon>Corynebacterium</taxon>
    </lineage>
</organism>